<evidence type="ECO:0000313" key="1">
    <source>
        <dbReference type="EMBL" id="ETN78929.1"/>
    </source>
</evidence>
<proteinExistence type="predicted"/>
<dbReference type="KEGG" id="nai:NECAME_02793"/>
<dbReference type="EMBL" id="KI659684">
    <property type="protein sequence ID" value="ETN78929.1"/>
    <property type="molecule type" value="Genomic_DNA"/>
</dbReference>
<dbReference type="AlphaFoldDB" id="W2TBF7"/>
<keyword evidence="2" id="KW-1185">Reference proteome</keyword>
<dbReference type="Proteomes" id="UP000053676">
    <property type="component" value="Unassembled WGS sequence"/>
</dbReference>
<name>W2TBF7_NECAM</name>
<organism evidence="1 2">
    <name type="scientific">Necator americanus</name>
    <name type="common">Human hookworm</name>
    <dbReference type="NCBI Taxonomy" id="51031"/>
    <lineage>
        <taxon>Eukaryota</taxon>
        <taxon>Metazoa</taxon>
        <taxon>Ecdysozoa</taxon>
        <taxon>Nematoda</taxon>
        <taxon>Chromadorea</taxon>
        <taxon>Rhabditida</taxon>
        <taxon>Rhabditina</taxon>
        <taxon>Rhabditomorpha</taxon>
        <taxon>Strongyloidea</taxon>
        <taxon>Ancylostomatidae</taxon>
        <taxon>Bunostominae</taxon>
        <taxon>Necator</taxon>
    </lineage>
</organism>
<dbReference type="OrthoDB" id="239053at2759"/>
<accession>W2TBF7</accession>
<gene>
    <name evidence="1" type="ORF">NECAME_02793</name>
</gene>
<dbReference type="InterPro" id="IPR009011">
    <property type="entry name" value="Man6P_isomerase_rcpt-bd_dom_sf"/>
</dbReference>
<dbReference type="Gene3D" id="2.70.130.10">
    <property type="entry name" value="Mannose-6-phosphate receptor binding domain"/>
    <property type="match status" value="1"/>
</dbReference>
<sequence>MLAHDFLKKDDRSFKPTSSSSASFLLLPIQKPLSQGKSLKKQTLIRIGKLSLVNSLIEVLWFYGRNALQYHIAQNGERTDILLGVFDEKIHKAWIDEDPKHRSPKKYNNQITQVSHIYTKGDICHEVGAHRFCEPLQYADEYGLIALEPHDAFDRQGAGPE</sequence>
<dbReference type="STRING" id="51031.W2TBF7"/>
<reference evidence="2" key="1">
    <citation type="journal article" date="2014" name="Nat. Genet.">
        <title>Genome of the human hookworm Necator americanus.</title>
        <authorList>
            <person name="Tang Y.T."/>
            <person name="Gao X."/>
            <person name="Rosa B.A."/>
            <person name="Abubucker S."/>
            <person name="Hallsworth-Pepin K."/>
            <person name="Martin J."/>
            <person name="Tyagi R."/>
            <person name="Heizer E."/>
            <person name="Zhang X."/>
            <person name="Bhonagiri-Palsikar V."/>
            <person name="Minx P."/>
            <person name="Warren W.C."/>
            <person name="Wang Q."/>
            <person name="Zhan B."/>
            <person name="Hotez P.J."/>
            <person name="Sternberg P.W."/>
            <person name="Dougall A."/>
            <person name="Gaze S.T."/>
            <person name="Mulvenna J."/>
            <person name="Sotillo J."/>
            <person name="Ranganathan S."/>
            <person name="Rabelo E.M."/>
            <person name="Wilson R.K."/>
            <person name="Felgner P.L."/>
            <person name="Bethony J."/>
            <person name="Hawdon J.M."/>
            <person name="Gasser R.B."/>
            <person name="Loukas A."/>
            <person name="Mitreva M."/>
        </authorList>
    </citation>
    <scope>NUCLEOTIDE SEQUENCE [LARGE SCALE GENOMIC DNA]</scope>
</reference>
<evidence type="ECO:0000313" key="2">
    <source>
        <dbReference type="Proteomes" id="UP000053676"/>
    </source>
</evidence>
<protein>
    <submittedName>
        <fullName evidence="1">Uncharacterized protein</fullName>
    </submittedName>
</protein>